<evidence type="ECO:0000313" key="2">
    <source>
        <dbReference type="EMBL" id="TQQ82089.1"/>
    </source>
</evidence>
<keyword evidence="3" id="KW-1185">Reference proteome</keyword>
<accession>A0A544QRL4</accession>
<protein>
    <submittedName>
        <fullName evidence="2">Uncharacterized protein</fullName>
    </submittedName>
</protein>
<name>A0A544QRL4_9EURY</name>
<feature type="transmembrane region" description="Helical" evidence="1">
    <location>
        <begin position="84"/>
        <end position="107"/>
    </location>
</feature>
<gene>
    <name evidence="2" type="ORF">EWF95_03880</name>
</gene>
<dbReference type="InterPro" id="IPR055968">
    <property type="entry name" value="DUF7546"/>
</dbReference>
<dbReference type="EMBL" id="SESI01000001">
    <property type="protein sequence ID" value="TQQ82089.1"/>
    <property type="molecule type" value="Genomic_DNA"/>
</dbReference>
<organism evidence="2 3">
    <name type="scientific">Halonotius roseus</name>
    <dbReference type="NCBI Taxonomy" id="2511997"/>
    <lineage>
        <taxon>Archaea</taxon>
        <taxon>Methanobacteriati</taxon>
        <taxon>Methanobacteriota</taxon>
        <taxon>Stenosarchaea group</taxon>
        <taxon>Halobacteria</taxon>
        <taxon>Halobacteriales</taxon>
        <taxon>Haloferacaceae</taxon>
        <taxon>Halonotius</taxon>
    </lineage>
</organism>
<keyword evidence="1" id="KW-1133">Transmembrane helix</keyword>
<keyword evidence="1" id="KW-0472">Membrane</keyword>
<dbReference type="Proteomes" id="UP000315385">
    <property type="component" value="Unassembled WGS sequence"/>
</dbReference>
<reference evidence="2 3" key="1">
    <citation type="submission" date="2019-02" db="EMBL/GenBank/DDBJ databases">
        <title>Halonotius sp. a new haloqrchaeon isolated from saline water.</title>
        <authorList>
            <person name="Duran-Viseras A."/>
            <person name="Sanchez-Porro C."/>
            <person name="Ventosa A."/>
        </authorList>
    </citation>
    <scope>NUCLEOTIDE SEQUENCE [LARGE SCALE GENOMIC DNA]</scope>
    <source>
        <strain evidence="2 3">F9-27</strain>
    </source>
</reference>
<proteinExistence type="predicted"/>
<evidence type="ECO:0000313" key="3">
    <source>
        <dbReference type="Proteomes" id="UP000315385"/>
    </source>
</evidence>
<feature type="transmembrane region" description="Helical" evidence="1">
    <location>
        <begin position="160"/>
        <end position="184"/>
    </location>
</feature>
<dbReference type="AlphaFoldDB" id="A0A544QRL4"/>
<sequence length="229" mass="23996">MAEPTGGLSIPVPTGRRLYWALFLNSQLLAAVFYVLLTAASFASIRLVAYAALWLNVSVWVVVNSRPTATVADRVRRRALAVAGGYFALLAVAGGLVTVGIGEAATGLRIAPLPPGYGPALLYSGEWITITLMPNYLVGYAALAYLVYVTVIDAAGSAAAGLIGLFSCVSCSWPILASVVSAITGGGSLLVTSALQVSYGLSTAVFLLTAGLLYWRPTVLPWLQRWRSA</sequence>
<dbReference type="OrthoDB" id="308076at2157"/>
<dbReference type="Pfam" id="PF24412">
    <property type="entry name" value="DUF7546"/>
    <property type="match status" value="1"/>
</dbReference>
<dbReference type="RefSeq" id="WP_142442741.1">
    <property type="nucleotide sequence ID" value="NZ_SESI01000001.1"/>
</dbReference>
<feature type="transmembrane region" description="Helical" evidence="1">
    <location>
        <begin position="127"/>
        <end position="148"/>
    </location>
</feature>
<comment type="caution">
    <text evidence="2">The sequence shown here is derived from an EMBL/GenBank/DDBJ whole genome shotgun (WGS) entry which is preliminary data.</text>
</comment>
<feature type="transmembrane region" description="Helical" evidence="1">
    <location>
        <begin position="43"/>
        <end position="63"/>
    </location>
</feature>
<keyword evidence="1" id="KW-0812">Transmembrane</keyword>
<feature type="transmembrane region" description="Helical" evidence="1">
    <location>
        <begin position="196"/>
        <end position="215"/>
    </location>
</feature>
<feature type="transmembrane region" description="Helical" evidence="1">
    <location>
        <begin position="18"/>
        <end position="37"/>
    </location>
</feature>
<evidence type="ECO:0000256" key="1">
    <source>
        <dbReference type="SAM" id="Phobius"/>
    </source>
</evidence>